<reference evidence="2 3" key="1">
    <citation type="submission" date="2015-11" db="EMBL/GenBank/DDBJ databases">
        <authorList>
            <person name="Lin W."/>
        </authorList>
    </citation>
    <scope>NUCLEOTIDE SEQUENCE [LARGE SCALE GENOMIC DNA]</scope>
    <source>
        <strain evidence="2 3">HCH-1</strain>
    </source>
</reference>
<sequence>MTPKTLRYVFYWAAMSFLLVYSMSSLRVWDIIRSFNHPADRSKYLQADAQEYYSVAEQYQKSGQIVLKDYKLPLYPVFLLFCSMIDKRLELVFLIQKLLYIVSFFILACFIGEYINKALALFYLFFIYQYSKFPNQILTEGLAYGLIVLVFAFILRYLYKRDILSVITFSILTSMALLLRGNFIALLINILLLGIFVIQNRNLYDKRAKFITHLLLPSAVIFGVLFSWMGYQGLRTNQKAAYANYGWHNTATLVMPYYNGKDIEKGTFIGDIKSEILEIVKTNINPYEDFNTTTRFIQEVHDTREVLSVSCLSNREYPFCITENRKLFWFHYFTTSYYYRVIESVVAARYKQNDTNNIPEIVLSDMVAKDIVMEVLNNNPLKYFKIVYINFARIYGLPMSKEELLVFPQKLSHPLEWFFDNGYSVCFLMAGIVLAFVAMLKRFRFGRAEWFFLFVIFVNNLCLNIVISLSINAHERFWYLFLWMWYAFDFSLMFLLPVQLYEGKFRQIINR</sequence>
<dbReference type="Proteomes" id="UP000060487">
    <property type="component" value="Unassembled WGS sequence"/>
</dbReference>
<keyword evidence="1" id="KW-1133">Transmembrane helix</keyword>
<feature type="transmembrane region" description="Helical" evidence="1">
    <location>
        <begin position="6"/>
        <end position="24"/>
    </location>
</feature>
<keyword evidence="1" id="KW-0472">Membrane</keyword>
<name>A0ABR5SHL0_9BACT</name>
<evidence type="ECO:0000313" key="3">
    <source>
        <dbReference type="Proteomes" id="UP000060487"/>
    </source>
</evidence>
<evidence type="ECO:0008006" key="4">
    <source>
        <dbReference type="Google" id="ProtNLM"/>
    </source>
</evidence>
<evidence type="ECO:0000313" key="2">
    <source>
        <dbReference type="EMBL" id="KWT91587.1"/>
    </source>
</evidence>
<accession>A0ABR5SHL0</accession>
<evidence type="ECO:0000256" key="1">
    <source>
        <dbReference type="SAM" id="Phobius"/>
    </source>
</evidence>
<feature type="transmembrane region" description="Helical" evidence="1">
    <location>
        <begin position="171"/>
        <end position="198"/>
    </location>
</feature>
<feature type="transmembrane region" description="Helical" evidence="1">
    <location>
        <begin position="421"/>
        <end position="438"/>
    </location>
</feature>
<proteinExistence type="predicted"/>
<comment type="caution">
    <text evidence="2">The sequence shown here is derived from an EMBL/GenBank/DDBJ whole genome shotgun (WGS) entry which is preliminary data.</text>
</comment>
<protein>
    <recommendedName>
        <fullName evidence="4">Glycosyltransferase RgtA/B/C/D-like domain-containing protein</fullName>
    </recommendedName>
</protein>
<feature type="transmembrane region" description="Helical" evidence="1">
    <location>
        <begin position="142"/>
        <end position="159"/>
    </location>
</feature>
<dbReference type="EMBL" id="LNQR01000031">
    <property type="protein sequence ID" value="KWT91587.1"/>
    <property type="molecule type" value="Genomic_DNA"/>
</dbReference>
<dbReference type="RefSeq" id="WP_157072824.1">
    <property type="nucleotide sequence ID" value="NZ_LNQR01000031.1"/>
</dbReference>
<feature type="transmembrane region" description="Helical" evidence="1">
    <location>
        <begin position="98"/>
        <end position="130"/>
    </location>
</feature>
<keyword evidence="1" id="KW-0812">Transmembrane</keyword>
<organism evidence="2 3">
    <name type="scientific">Candidatus Magnetominusculus xianensis</name>
    <dbReference type="NCBI Taxonomy" id="1748249"/>
    <lineage>
        <taxon>Bacteria</taxon>
        <taxon>Pseudomonadati</taxon>
        <taxon>Nitrospirota</taxon>
        <taxon>Nitrospiria</taxon>
        <taxon>Nitrospirales</taxon>
        <taxon>Nitrospiraceae</taxon>
        <taxon>Candidatus Magnetominusculus</taxon>
    </lineage>
</organism>
<feature type="transmembrane region" description="Helical" evidence="1">
    <location>
        <begin position="477"/>
        <end position="501"/>
    </location>
</feature>
<gene>
    <name evidence="2" type="ORF">ASN18_0868</name>
</gene>
<keyword evidence="3" id="KW-1185">Reference proteome</keyword>
<feature type="transmembrane region" description="Helical" evidence="1">
    <location>
        <begin position="210"/>
        <end position="231"/>
    </location>
</feature>
<feature type="transmembrane region" description="Helical" evidence="1">
    <location>
        <begin position="450"/>
        <end position="471"/>
    </location>
</feature>